<evidence type="ECO:0000256" key="1">
    <source>
        <dbReference type="ARBA" id="ARBA00002180"/>
    </source>
</evidence>
<evidence type="ECO:0000256" key="12">
    <source>
        <dbReference type="ARBA" id="ARBA00022918"/>
    </source>
</evidence>
<feature type="region of interest" description="Disordered" evidence="17">
    <location>
        <begin position="28"/>
        <end position="52"/>
    </location>
</feature>
<dbReference type="Pfam" id="PF22936">
    <property type="entry name" value="Pol_BBD"/>
    <property type="match status" value="1"/>
</dbReference>
<keyword evidence="7" id="KW-0255">Endonuclease</keyword>
<dbReference type="PANTHER" id="PTHR42648:SF11">
    <property type="entry name" value="TRANSPOSON TY4-P GAG-POL POLYPROTEIN"/>
    <property type="match status" value="1"/>
</dbReference>
<keyword evidence="6" id="KW-0547">Nucleotide-binding</keyword>
<evidence type="ECO:0000256" key="16">
    <source>
        <dbReference type="PROSITE-ProRule" id="PRU00047"/>
    </source>
</evidence>
<gene>
    <name evidence="20" type="ORF">PODLI_1B030011</name>
</gene>
<dbReference type="SUPFAM" id="SSF53098">
    <property type="entry name" value="Ribonuclease H-like"/>
    <property type="match status" value="1"/>
</dbReference>
<evidence type="ECO:0000313" key="21">
    <source>
        <dbReference type="Proteomes" id="UP001178461"/>
    </source>
</evidence>
<dbReference type="InterPro" id="IPR057670">
    <property type="entry name" value="SH3_retrovirus"/>
</dbReference>
<dbReference type="EMBL" id="OX395132">
    <property type="protein sequence ID" value="CAI5778970.1"/>
    <property type="molecule type" value="Genomic_DNA"/>
</dbReference>
<dbReference type="PROSITE" id="PS50994">
    <property type="entry name" value="INTEGRASE"/>
    <property type="match status" value="1"/>
</dbReference>
<dbReference type="GO" id="GO:0006508">
    <property type="term" value="P:proteolysis"/>
    <property type="evidence" value="ECO:0007669"/>
    <property type="project" value="UniProtKB-KW"/>
</dbReference>
<feature type="region of interest" description="Disordered" evidence="17">
    <location>
        <begin position="529"/>
        <end position="560"/>
    </location>
</feature>
<evidence type="ECO:0000259" key="18">
    <source>
        <dbReference type="PROSITE" id="PS50158"/>
    </source>
</evidence>
<keyword evidence="21" id="KW-1185">Reference proteome</keyword>
<comment type="function">
    <text evidence="1">The aspartyl protease (PR) mediates the proteolytic cleavages of the Gag and Gag-Pol polyproteins after assembly of the VLP.</text>
</comment>
<dbReference type="PROSITE" id="PS50158">
    <property type="entry name" value="ZF_CCHC"/>
    <property type="match status" value="1"/>
</dbReference>
<evidence type="ECO:0000313" key="20">
    <source>
        <dbReference type="EMBL" id="CAI5778970.1"/>
    </source>
</evidence>
<evidence type="ECO:0000256" key="15">
    <source>
        <dbReference type="ARBA" id="ARBA00023172"/>
    </source>
</evidence>
<dbReference type="GO" id="GO:0006310">
    <property type="term" value="P:DNA recombination"/>
    <property type="evidence" value="ECO:0007669"/>
    <property type="project" value="UniProtKB-KW"/>
</dbReference>
<dbReference type="GO" id="GO:0003676">
    <property type="term" value="F:nucleic acid binding"/>
    <property type="evidence" value="ECO:0007669"/>
    <property type="project" value="InterPro"/>
</dbReference>
<evidence type="ECO:0000256" key="4">
    <source>
        <dbReference type="ARBA" id="ARBA00022722"/>
    </source>
</evidence>
<keyword evidence="13" id="KW-0239">DNA-directed DNA polymerase</keyword>
<dbReference type="Pfam" id="PF00665">
    <property type="entry name" value="rve"/>
    <property type="match status" value="1"/>
</dbReference>
<dbReference type="GO" id="GO:0003964">
    <property type="term" value="F:RNA-directed DNA polymerase activity"/>
    <property type="evidence" value="ECO:0007669"/>
    <property type="project" value="UniProtKB-KW"/>
</dbReference>
<accession>A0AA35KIT1</accession>
<reference evidence="20" key="1">
    <citation type="submission" date="2022-12" db="EMBL/GenBank/DDBJ databases">
        <authorList>
            <person name="Alioto T."/>
            <person name="Alioto T."/>
            <person name="Gomez Garrido J."/>
        </authorList>
    </citation>
    <scope>NUCLEOTIDE SEQUENCE</scope>
</reference>
<evidence type="ECO:0000256" key="10">
    <source>
        <dbReference type="ARBA" id="ARBA00022842"/>
    </source>
</evidence>
<evidence type="ECO:0000256" key="2">
    <source>
        <dbReference type="ARBA" id="ARBA00022612"/>
    </source>
</evidence>
<keyword evidence="2" id="KW-1188">Viral release from host cell</keyword>
<organism evidence="20 21">
    <name type="scientific">Podarcis lilfordi</name>
    <name type="common">Lilford's wall lizard</name>
    <dbReference type="NCBI Taxonomy" id="74358"/>
    <lineage>
        <taxon>Eukaryota</taxon>
        <taxon>Metazoa</taxon>
        <taxon>Chordata</taxon>
        <taxon>Craniata</taxon>
        <taxon>Vertebrata</taxon>
        <taxon>Euteleostomi</taxon>
        <taxon>Lepidosauria</taxon>
        <taxon>Squamata</taxon>
        <taxon>Bifurcata</taxon>
        <taxon>Unidentata</taxon>
        <taxon>Episquamata</taxon>
        <taxon>Laterata</taxon>
        <taxon>Lacertibaenia</taxon>
        <taxon>Lacertidae</taxon>
        <taxon>Podarcis</taxon>
    </lineage>
</organism>
<dbReference type="Proteomes" id="UP001178461">
    <property type="component" value="Chromosome 7"/>
</dbReference>
<dbReference type="InterPro" id="IPR001584">
    <property type="entry name" value="Integrase_cat-core"/>
</dbReference>
<dbReference type="PANTHER" id="PTHR42648">
    <property type="entry name" value="TRANSPOSASE, PUTATIVE-RELATED"/>
    <property type="match status" value="1"/>
</dbReference>
<dbReference type="Pfam" id="PF25597">
    <property type="entry name" value="SH3_retrovirus"/>
    <property type="match status" value="1"/>
</dbReference>
<keyword evidence="16" id="KW-0862">Zinc</keyword>
<evidence type="ECO:0000256" key="17">
    <source>
        <dbReference type="SAM" id="MobiDB-lite"/>
    </source>
</evidence>
<dbReference type="InterPro" id="IPR054722">
    <property type="entry name" value="PolX-like_BBD"/>
</dbReference>
<dbReference type="GO" id="GO:0004519">
    <property type="term" value="F:endonuclease activity"/>
    <property type="evidence" value="ECO:0007669"/>
    <property type="project" value="UniProtKB-KW"/>
</dbReference>
<keyword evidence="12" id="KW-0695">RNA-directed DNA polymerase</keyword>
<evidence type="ECO:0000256" key="5">
    <source>
        <dbReference type="ARBA" id="ARBA00022723"/>
    </source>
</evidence>
<keyword evidence="10" id="KW-0460">Magnesium</keyword>
<dbReference type="GO" id="GO:0005524">
    <property type="term" value="F:ATP binding"/>
    <property type="evidence" value="ECO:0007669"/>
    <property type="project" value="UniProtKB-KW"/>
</dbReference>
<evidence type="ECO:0000256" key="8">
    <source>
        <dbReference type="ARBA" id="ARBA00022801"/>
    </source>
</evidence>
<evidence type="ECO:0000256" key="9">
    <source>
        <dbReference type="ARBA" id="ARBA00022840"/>
    </source>
</evidence>
<evidence type="ECO:0000256" key="13">
    <source>
        <dbReference type="ARBA" id="ARBA00022932"/>
    </source>
</evidence>
<evidence type="ECO:0000259" key="19">
    <source>
        <dbReference type="PROSITE" id="PS50994"/>
    </source>
</evidence>
<dbReference type="InterPro" id="IPR036397">
    <property type="entry name" value="RNaseH_sf"/>
</dbReference>
<evidence type="ECO:0000256" key="11">
    <source>
        <dbReference type="ARBA" id="ARBA00022908"/>
    </source>
</evidence>
<keyword evidence="16" id="KW-0863">Zinc-finger</keyword>
<sequence length="726" mass="82378">MAVRRCYRCNQPGHLQRQCRARLPGDYVEQRQQSTQKRKQKGFSSEKENTHSAHFVSAFSREERKIPRGTWLLDSGSSRIICNSREDFKSLGKPADGKEKLIDYLADGRRSKIDGQGTCFLQCLNATLPETLFVSSLDYCLLSVSCLINAGYSVKFTQDGCLIKNGTQVCGHAKMENGLYVMQDKPVKAAQVVQDNLPVHQGCVHELHRKLGHANFRVLSEMQKVCKNLKVNSCNCFLDCNVCKMAKSKRKPVASKSDRVSKEVLELVHCDVIGPFPQKTEGGARYAFLVIDNKSRFSWLFLLKQKSECFPTFREWVAQAEKLFARPVVQLQTDRGGEFLNKQFGTWLQHKGITHRLTNPYSPAENGLCERRGAVIQSVKDCLLVDAGLGHNHRLWGEALLTANFLINRTWSSSIKDIPYRFLFGKEPEWTMLHNWGAWAHVNIPKAQRQKGGARAQKLRFVGYQSYGKGWCFNLRPGRVVLSQSADFADQDRWTVIHANPDCLLPLQEQDEEEAQISPKDVAIDNTYSLEEEEEEPEIRGEEEVVVPRRSQRSNKGVPPQRLTLGGVRVCNVSCVEPQSYNEVLDLPPGERALWEPAMKEEMDSFKHSELQHHETRPWKGGGNFGNHSIRLITKHAYDSVQRTCAGRSSPTTTVASAQNNKAARKKVTTFHMQLNEIRSHPTGENQQPRTIRVEQSVNQEDNWRKPVSGNLNMRIERKLLLGGPN</sequence>
<dbReference type="Pfam" id="PF00098">
    <property type="entry name" value="zf-CCHC"/>
    <property type="match status" value="1"/>
</dbReference>
<keyword evidence="15" id="KW-0233">DNA recombination</keyword>
<keyword evidence="13" id="KW-0808">Transferase</keyword>
<proteinExistence type="predicted"/>
<name>A0AA35KIT1_9SAUR</name>
<protein>
    <submittedName>
        <fullName evidence="20">Retrovirus-related Pol polyprotein from transposon TNT 1-94</fullName>
    </submittedName>
</protein>
<keyword evidence="9" id="KW-0067">ATP-binding</keyword>
<evidence type="ECO:0000256" key="3">
    <source>
        <dbReference type="ARBA" id="ARBA00022670"/>
    </source>
</evidence>
<feature type="domain" description="CCHC-type" evidence="18">
    <location>
        <begin position="4"/>
        <end position="20"/>
    </location>
</feature>
<keyword evidence="14" id="KW-0917">Virion maturation</keyword>
<dbReference type="Gene3D" id="3.30.420.10">
    <property type="entry name" value="Ribonuclease H-like superfamily/Ribonuclease H"/>
    <property type="match status" value="1"/>
</dbReference>
<dbReference type="GO" id="GO:0003887">
    <property type="term" value="F:DNA-directed DNA polymerase activity"/>
    <property type="evidence" value="ECO:0007669"/>
    <property type="project" value="UniProtKB-KW"/>
</dbReference>
<keyword evidence="11" id="KW-0229">DNA integration</keyword>
<dbReference type="InterPro" id="IPR012337">
    <property type="entry name" value="RNaseH-like_sf"/>
</dbReference>
<keyword evidence="5" id="KW-0479">Metal-binding</keyword>
<keyword evidence="13" id="KW-0548">Nucleotidyltransferase</keyword>
<keyword evidence="8" id="KW-0378">Hydrolase</keyword>
<dbReference type="InterPro" id="IPR039537">
    <property type="entry name" value="Retrotran_Ty1/copia-like"/>
</dbReference>
<evidence type="ECO:0000256" key="6">
    <source>
        <dbReference type="ARBA" id="ARBA00022741"/>
    </source>
</evidence>
<dbReference type="GO" id="GO:0008233">
    <property type="term" value="F:peptidase activity"/>
    <property type="evidence" value="ECO:0007669"/>
    <property type="project" value="UniProtKB-KW"/>
</dbReference>
<keyword evidence="4" id="KW-0540">Nuclease</keyword>
<feature type="compositionally biased region" description="Basic and acidic residues" evidence="17">
    <location>
        <begin position="538"/>
        <end position="547"/>
    </location>
</feature>
<dbReference type="GO" id="GO:0015074">
    <property type="term" value="P:DNA integration"/>
    <property type="evidence" value="ECO:0007669"/>
    <property type="project" value="UniProtKB-KW"/>
</dbReference>
<dbReference type="AlphaFoldDB" id="A0AA35KIT1"/>
<evidence type="ECO:0000256" key="14">
    <source>
        <dbReference type="ARBA" id="ARBA00023113"/>
    </source>
</evidence>
<dbReference type="InterPro" id="IPR001878">
    <property type="entry name" value="Znf_CCHC"/>
</dbReference>
<dbReference type="SMART" id="SM00343">
    <property type="entry name" value="ZnF_C2HC"/>
    <property type="match status" value="1"/>
</dbReference>
<evidence type="ECO:0000256" key="7">
    <source>
        <dbReference type="ARBA" id="ARBA00022759"/>
    </source>
</evidence>
<dbReference type="GO" id="GO:0008270">
    <property type="term" value="F:zinc ion binding"/>
    <property type="evidence" value="ECO:0007669"/>
    <property type="project" value="UniProtKB-KW"/>
</dbReference>
<keyword evidence="3" id="KW-0645">Protease</keyword>
<feature type="domain" description="Integrase catalytic" evidence="19">
    <location>
        <begin position="248"/>
        <end position="427"/>
    </location>
</feature>